<dbReference type="Proteomes" id="UP000178724">
    <property type="component" value="Unassembled WGS sequence"/>
</dbReference>
<dbReference type="Pfam" id="PF13411">
    <property type="entry name" value="MerR_1"/>
    <property type="match status" value="1"/>
</dbReference>
<dbReference type="GO" id="GO:0003700">
    <property type="term" value="F:DNA-binding transcription factor activity"/>
    <property type="evidence" value="ECO:0007669"/>
    <property type="project" value="InterPro"/>
</dbReference>
<dbReference type="InterPro" id="IPR047057">
    <property type="entry name" value="MerR_fam"/>
</dbReference>
<comment type="caution">
    <text evidence="3">The sequence shown here is derived from an EMBL/GenBank/DDBJ whole genome shotgun (WGS) entry which is preliminary data.</text>
</comment>
<dbReference type="GO" id="GO:0003677">
    <property type="term" value="F:DNA binding"/>
    <property type="evidence" value="ECO:0007669"/>
    <property type="project" value="UniProtKB-KW"/>
</dbReference>
<evidence type="ECO:0000259" key="2">
    <source>
        <dbReference type="PROSITE" id="PS50937"/>
    </source>
</evidence>
<dbReference type="EMBL" id="METM01000022">
    <property type="protein sequence ID" value="OGB89593.1"/>
    <property type="molecule type" value="Genomic_DNA"/>
</dbReference>
<dbReference type="SUPFAM" id="SSF46955">
    <property type="entry name" value="Putative DNA-binding domain"/>
    <property type="match status" value="1"/>
</dbReference>
<reference evidence="3 4" key="1">
    <citation type="journal article" date="2016" name="Nat. Commun.">
        <title>Thousands of microbial genomes shed light on interconnected biogeochemical processes in an aquifer system.</title>
        <authorList>
            <person name="Anantharaman K."/>
            <person name="Brown C.T."/>
            <person name="Hug L.A."/>
            <person name="Sharon I."/>
            <person name="Castelle C.J."/>
            <person name="Probst A.J."/>
            <person name="Thomas B.C."/>
            <person name="Singh A."/>
            <person name="Wilkins M.J."/>
            <person name="Karaoz U."/>
            <person name="Brodie E.L."/>
            <person name="Williams K.H."/>
            <person name="Hubbard S.S."/>
            <person name="Banfield J.F."/>
        </authorList>
    </citation>
    <scope>NUCLEOTIDE SEQUENCE [LARGE SCALE GENOMIC DNA]</scope>
</reference>
<dbReference type="Gene3D" id="1.10.1660.10">
    <property type="match status" value="1"/>
</dbReference>
<evidence type="ECO:0000256" key="1">
    <source>
        <dbReference type="ARBA" id="ARBA00023125"/>
    </source>
</evidence>
<accession>A0A1F4Q0N7</accession>
<dbReference type="SMART" id="SM00422">
    <property type="entry name" value="HTH_MERR"/>
    <property type="match status" value="1"/>
</dbReference>
<dbReference type="AlphaFoldDB" id="A0A1F4Q0N7"/>
<sequence>MFRFYHDSHKPVYTIRVAAELIGCHPRTLRLYEQAGLVQPQRTTKNYRLYSQHDLTTIKRVCCLMDEWDLTLSGVSAMFKMAERFHIEIERLFEEMLQ</sequence>
<organism evidence="3 4">
    <name type="scientific">candidate division WOR-1 bacterium RIFCSPHIGHO2_01_FULL_53_15</name>
    <dbReference type="NCBI Taxonomy" id="1802564"/>
    <lineage>
        <taxon>Bacteria</taxon>
        <taxon>Bacillati</taxon>
        <taxon>Saganbacteria</taxon>
    </lineage>
</organism>
<proteinExistence type="predicted"/>
<dbReference type="InterPro" id="IPR000551">
    <property type="entry name" value="MerR-type_HTH_dom"/>
</dbReference>
<dbReference type="InterPro" id="IPR009061">
    <property type="entry name" value="DNA-bd_dom_put_sf"/>
</dbReference>
<gene>
    <name evidence="3" type="ORF">A2625_00140</name>
</gene>
<dbReference type="PANTHER" id="PTHR30204">
    <property type="entry name" value="REDOX-CYCLING DRUG-SENSING TRANSCRIPTIONAL ACTIVATOR SOXR"/>
    <property type="match status" value="1"/>
</dbReference>
<evidence type="ECO:0000313" key="4">
    <source>
        <dbReference type="Proteomes" id="UP000178724"/>
    </source>
</evidence>
<evidence type="ECO:0000313" key="3">
    <source>
        <dbReference type="EMBL" id="OGB89593.1"/>
    </source>
</evidence>
<dbReference type="PROSITE" id="PS50937">
    <property type="entry name" value="HTH_MERR_2"/>
    <property type="match status" value="1"/>
</dbReference>
<protein>
    <recommendedName>
        <fullName evidence="2">HTH merR-type domain-containing protein</fullName>
    </recommendedName>
</protein>
<dbReference type="PANTHER" id="PTHR30204:SF58">
    <property type="entry name" value="HTH-TYPE TRANSCRIPTIONAL REGULATOR YFMP"/>
    <property type="match status" value="1"/>
</dbReference>
<name>A0A1F4Q0N7_UNCSA</name>
<feature type="domain" description="HTH merR-type" evidence="2">
    <location>
        <begin position="12"/>
        <end position="81"/>
    </location>
</feature>
<keyword evidence="1" id="KW-0238">DNA-binding</keyword>